<feature type="domain" description="Acyltransferase 3" evidence="2">
    <location>
        <begin position="18"/>
        <end position="328"/>
    </location>
</feature>
<dbReference type="Pfam" id="PF01757">
    <property type="entry name" value="Acyl_transf_3"/>
    <property type="match status" value="1"/>
</dbReference>
<feature type="transmembrane region" description="Helical" evidence="1">
    <location>
        <begin position="201"/>
        <end position="223"/>
    </location>
</feature>
<dbReference type="PANTHER" id="PTHR37312">
    <property type="entry name" value="MEMBRANE-BOUND ACYLTRANSFERASE YKRP-RELATED"/>
    <property type="match status" value="1"/>
</dbReference>
<sequence>MTIAERIATTTPRKARVAYWDNARWLAITLVVIGHAILKLIAHSDAAYTLYLFIYLFHVPVFVTVSGYFAKAQPPGYRGLKRLLTDIVFPYVIFETVWSLIDWAATGKLSLDYTTASWTLWFLIALGVWRVALPYLVMLRYPLVFAILISVAAGYLDNVDSTLALSRTAGLLPFFVFGWKLRHWSITKRWLQLRTAVAWRWRAGSIVLFGLVLLFLGAHIGLWRDLLIRRFLLYDEQYDSFGYDQWWAGAVRLLMIGVGALLTLAFLALVPRRRTMFTAWGAATMYIYLLHSFFLYPLRQFGLLDGHKPSWVLAGVIVLSVGISVLLSQPFIRRAFHWVIEPDYPWLFRRQALAQLPPPAAPDVPVPPGTVLVTAKR</sequence>
<dbReference type="EMBL" id="CP042305">
    <property type="protein sequence ID" value="QDZ16504.1"/>
    <property type="molecule type" value="Genomic_DNA"/>
</dbReference>
<evidence type="ECO:0000259" key="2">
    <source>
        <dbReference type="Pfam" id="PF01757"/>
    </source>
</evidence>
<dbReference type="Proteomes" id="UP000320216">
    <property type="component" value="Chromosome"/>
</dbReference>
<dbReference type="OrthoDB" id="6623990at2"/>
<feature type="transmembrane region" description="Helical" evidence="1">
    <location>
        <begin position="277"/>
        <end position="298"/>
    </location>
</feature>
<keyword evidence="1" id="KW-0812">Transmembrane</keyword>
<reference evidence="3 4" key="1">
    <citation type="submission" date="2019-07" db="EMBL/GenBank/DDBJ databases">
        <title>Full genome sequence of Humibacter sp. WJ7-1.</title>
        <authorList>
            <person name="Im W.-T."/>
        </authorList>
    </citation>
    <scope>NUCLEOTIDE SEQUENCE [LARGE SCALE GENOMIC DNA]</scope>
    <source>
        <strain evidence="3 4">WJ7-1</strain>
    </source>
</reference>
<feature type="transmembrane region" description="Helical" evidence="1">
    <location>
        <begin position="82"/>
        <end position="101"/>
    </location>
</feature>
<dbReference type="KEGG" id="huw:FPZ11_18685"/>
<keyword evidence="1" id="KW-0472">Membrane</keyword>
<name>A0A5B8M8W8_9MICO</name>
<feature type="transmembrane region" description="Helical" evidence="1">
    <location>
        <begin position="23"/>
        <end position="42"/>
    </location>
</feature>
<keyword evidence="4" id="KW-1185">Reference proteome</keyword>
<proteinExistence type="predicted"/>
<keyword evidence="1" id="KW-1133">Transmembrane helix</keyword>
<feature type="transmembrane region" description="Helical" evidence="1">
    <location>
        <begin position="162"/>
        <end position="181"/>
    </location>
</feature>
<feature type="transmembrane region" description="Helical" evidence="1">
    <location>
        <begin position="113"/>
        <end position="132"/>
    </location>
</feature>
<organism evidence="3 4">
    <name type="scientific">Humibacter ginsenosidimutans</name>
    <dbReference type="NCBI Taxonomy" id="2599293"/>
    <lineage>
        <taxon>Bacteria</taxon>
        <taxon>Bacillati</taxon>
        <taxon>Actinomycetota</taxon>
        <taxon>Actinomycetes</taxon>
        <taxon>Micrococcales</taxon>
        <taxon>Microbacteriaceae</taxon>
        <taxon>Humibacter</taxon>
    </lineage>
</organism>
<feature type="transmembrane region" description="Helical" evidence="1">
    <location>
        <begin position="246"/>
        <end position="270"/>
    </location>
</feature>
<dbReference type="GO" id="GO:0016747">
    <property type="term" value="F:acyltransferase activity, transferring groups other than amino-acyl groups"/>
    <property type="evidence" value="ECO:0007669"/>
    <property type="project" value="InterPro"/>
</dbReference>
<dbReference type="AlphaFoldDB" id="A0A5B8M8W8"/>
<feature type="transmembrane region" description="Helical" evidence="1">
    <location>
        <begin position="48"/>
        <end position="70"/>
    </location>
</feature>
<protein>
    <submittedName>
        <fullName evidence="3">Acyltransferase family protein</fullName>
    </submittedName>
</protein>
<evidence type="ECO:0000313" key="3">
    <source>
        <dbReference type="EMBL" id="QDZ16504.1"/>
    </source>
</evidence>
<dbReference type="InterPro" id="IPR002656">
    <property type="entry name" value="Acyl_transf_3_dom"/>
</dbReference>
<accession>A0A5B8M8W8</accession>
<feature type="transmembrane region" description="Helical" evidence="1">
    <location>
        <begin position="139"/>
        <end position="156"/>
    </location>
</feature>
<keyword evidence="3" id="KW-0012">Acyltransferase</keyword>
<evidence type="ECO:0000313" key="4">
    <source>
        <dbReference type="Proteomes" id="UP000320216"/>
    </source>
</evidence>
<gene>
    <name evidence="3" type="ORF">FPZ11_18685</name>
</gene>
<dbReference type="RefSeq" id="WP_146322508.1">
    <property type="nucleotide sequence ID" value="NZ_CP042305.1"/>
</dbReference>
<keyword evidence="3" id="KW-0808">Transferase</keyword>
<feature type="transmembrane region" description="Helical" evidence="1">
    <location>
        <begin position="310"/>
        <end position="327"/>
    </location>
</feature>
<evidence type="ECO:0000256" key="1">
    <source>
        <dbReference type="SAM" id="Phobius"/>
    </source>
</evidence>
<dbReference type="InterPro" id="IPR052734">
    <property type="entry name" value="Nod_factor_acetyltransferase"/>
</dbReference>
<dbReference type="PANTHER" id="PTHR37312:SF1">
    <property type="entry name" value="MEMBRANE-BOUND ACYLTRANSFERASE YKRP-RELATED"/>
    <property type="match status" value="1"/>
</dbReference>